<feature type="region of interest" description="Disordered" evidence="1">
    <location>
        <begin position="425"/>
        <end position="449"/>
    </location>
</feature>
<evidence type="ECO:0000256" key="1">
    <source>
        <dbReference type="SAM" id="MobiDB-lite"/>
    </source>
</evidence>
<reference evidence="3" key="2">
    <citation type="journal article" date="2020" name="Nat. Commun.">
        <title>Large-scale genome sequencing of mycorrhizal fungi provides insights into the early evolution of symbiotic traits.</title>
        <authorList>
            <person name="Miyauchi S."/>
            <person name="Kiss E."/>
            <person name="Kuo A."/>
            <person name="Drula E."/>
            <person name="Kohler A."/>
            <person name="Sanchez-Garcia M."/>
            <person name="Morin E."/>
            <person name="Andreopoulos B."/>
            <person name="Barry K.W."/>
            <person name="Bonito G."/>
            <person name="Buee M."/>
            <person name="Carver A."/>
            <person name="Chen C."/>
            <person name="Cichocki N."/>
            <person name="Clum A."/>
            <person name="Culley D."/>
            <person name="Crous P.W."/>
            <person name="Fauchery L."/>
            <person name="Girlanda M."/>
            <person name="Hayes R.D."/>
            <person name="Keri Z."/>
            <person name="LaButti K."/>
            <person name="Lipzen A."/>
            <person name="Lombard V."/>
            <person name="Magnuson J."/>
            <person name="Maillard F."/>
            <person name="Murat C."/>
            <person name="Nolan M."/>
            <person name="Ohm R.A."/>
            <person name="Pangilinan J."/>
            <person name="Pereira M.F."/>
            <person name="Perotto S."/>
            <person name="Peter M."/>
            <person name="Pfister S."/>
            <person name="Riley R."/>
            <person name="Sitrit Y."/>
            <person name="Stielow J.B."/>
            <person name="Szollosi G."/>
            <person name="Zifcakova L."/>
            <person name="Stursova M."/>
            <person name="Spatafora J.W."/>
            <person name="Tedersoo L."/>
            <person name="Vaario L.M."/>
            <person name="Yamada A."/>
            <person name="Yan M."/>
            <person name="Wang P."/>
            <person name="Xu J."/>
            <person name="Bruns T."/>
            <person name="Baldrian P."/>
            <person name="Vilgalys R."/>
            <person name="Dunand C."/>
            <person name="Henrissat B."/>
            <person name="Grigoriev I.V."/>
            <person name="Hibbett D."/>
            <person name="Nagy L.G."/>
            <person name="Martin F.M."/>
        </authorList>
    </citation>
    <scope>NUCLEOTIDE SEQUENCE</scope>
    <source>
        <strain evidence="3">Prilba</strain>
    </source>
</reference>
<dbReference type="OrthoDB" id="20507at2759"/>
<dbReference type="GO" id="GO:0003723">
    <property type="term" value="F:RNA binding"/>
    <property type="evidence" value="ECO:0007669"/>
    <property type="project" value="TreeGrafter"/>
</dbReference>
<dbReference type="Pfam" id="PF01585">
    <property type="entry name" value="G-patch"/>
    <property type="match status" value="1"/>
</dbReference>
<feature type="compositionally biased region" description="Basic and acidic residues" evidence="1">
    <location>
        <begin position="789"/>
        <end position="805"/>
    </location>
</feature>
<sequence length="922" mass="100627">MSSGTARLKRRLDEQGVNYTNKKAIENFCLIGTPLPPLEKKDANEFVPIWKQDVRDEKGRRRLHGAFTGGFSAGYFNTVGSKEGWTPSTFVSSRSERAKQKAARPEDYMDEEDLAELRESQIMTGIKEQQQGDVFAGSEAGPTTQDDPEQDSIAASIRRALMPPLEDSAGVRLLKKMGWRPGQGIGPRVSWRTRKIQDLLAAGKSLNGVDIEALDDDEEAKRHLYPPRDTVVPRVTMKSDTYGIGYKAGAGLVESLGQKGPQTKGPKLSAGFGLGALNEAEDDDIDVYDSTTHADRTYMPYDAIRDADDSSSVKRGKSVQKTSTMQQQFPNGMAVLAGFVIPPNPVQKEQWFPIPEIPQGWKPDPRRVWQKDTNVDTVAASATSVLGKRKLTADQRGVILGETPLPSTRSVFDYLSKEDRERIEHAASGLHPPASDPTPAPMEARSAPSSIPYTAPQIASAALKGFMPFTNDPAKQERYVGYLRSQSTPDCPELLPPKLPGQTSEAYHKELSDYSKSATIFKPVSGAMASRFTTAAVVDSGPKAVEGLHQPTHEPVPQQDKEEQKETPRPDEEVQSSKAHAARTGMYGALTREITPWQPSRLLCKRFGVKDPNPDITTDAPMPGVPNAAGNTWKAEEALAEADLHTATAGSTSAGPSSSAGRRTVRDLENVGLGEDETQGRDTLTYVRPSMDIFKAIFASDDEDSDEEAEEDGGQEKGASDAGPSALLKKRLEEQPTENADVKPVPVHLRAQSAVDHPPTYESRTTSDRPPATTETVDTATFKPVFVPRAERETQKASDKRDGRGKDKKKRPRAIVSFEEDEGAALVIAPRADKDKGKDKDKGRKRKKPRREKGNAEGEGEGKGKEEDAEMWIEKAPPQVVASFAGEVRIGVPDPEPVSVEPTRGQLAEGPSRGRKRAIDFL</sequence>
<dbReference type="AlphaFoldDB" id="A0A9P5K2U4"/>
<name>A0A9P5K2U4_9AGAM</name>
<dbReference type="Pfam" id="PF07713">
    <property type="entry name" value="DUF1604"/>
    <property type="match status" value="1"/>
</dbReference>
<feature type="domain" description="G-patch" evidence="2">
    <location>
        <begin position="166"/>
        <end position="186"/>
    </location>
</feature>
<dbReference type="InterPro" id="IPR011666">
    <property type="entry name" value="DUF1604"/>
</dbReference>
<proteinExistence type="predicted"/>
<dbReference type="PROSITE" id="PS50174">
    <property type="entry name" value="G_PATCH"/>
    <property type="match status" value="1"/>
</dbReference>
<dbReference type="PANTHER" id="PTHR13384">
    <property type="entry name" value="G PATCH DOMAIN-CONTAINING PROTEIN 1"/>
    <property type="match status" value="1"/>
</dbReference>
<organism evidence="3 4">
    <name type="scientific">Russula ochroleuca</name>
    <dbReference type="NCBI Taxonomy" id="152965"/>
    <lineage>
        <taxon>Eukaryota</taxon>
        <taxon>Fungi</taxon>
        <taxon>Dikarya</taxon>
        <taxon>Basidiomycota</taxon>
        <taxon>Agaricomycotina</taxon>
        <taxon>Agaricomycetes</taxon>
        <taxon>Russulales</taxon>
        <taxon>Russulaceae</taxon>
        <taxon>Russula</taxon>
    </lineage>
</organism>
<dbReference type="PANTHER" id="PTHR13384:SF19">
    <property type="entry name" value="G PATCH DOMAIN-CONTAINING PROTEIN 1"/>
    <property type="match status" value="1"/>
</dbReference>
<feature type="compositionally biased region" description="Basic and acidic residues" evidence="1">
    <location>
        <begin position="559"/>
        <end position="572"/>
    </location>
</feature>
<evidence type="ECO:0000259" key="2">
    <source>
        <dbReference type="PROSITE" id="PS50174"/>
    </source>
</evidence>
<feature type="compositionally biased region" description="Basic and acidic residues" evidence="1">
    <location>
        <begin position="852"/>
        <end position="866"/>
    </location>
</feature>
<feature type="region of interest" description="Disordered" evidence="1">
    <location>
        <begin position="545"/>
        <end position="584"/>
    </location>
</feature>
<dbReference type="InterPro" id="IPR000467">
    <property type="entry name" value="G_patch_dom"/>
</dbReference>
<feature type="compositionally biased region" description="Basic and acidic residues" evidence="1">
    <location>
        <begin position="831"/>
        <end position="842"/>
    </location>
</feature>
<feature type="compositionally biased region" description="Low complexity" evidence="1">
    <location>
        <begin position="647"/>
        <end position="661"/>
    </location>
</feature>
<reference evidence="3" key="1">
    <citation type="submission" date="2019-10" db="EMBL/GenBank/DDBJ databases">
        <authorList>
            <consortium name="DOE Joint Genome Institute"/>
            <person name="Kuo A."/>
            <person name="Miyauchi S."/>
            <person name="Kiss E."/>
            <person name="Drula E."/>
            <person name="Kohler A."/>
            <person name="Sanchez-Garcia M."/>
            <person name="Andreopoulos B."/>
            <person name="Barry K.W."/>
            <person name="Bonito G."/>
            <person name="Buee M."/>
            <person name="Carver A."/>
            <person name="Chen C."/>
            <person name="Cichocki N."/>
            <person name="Clum A."/>
            <person name="Culley D."/>
            <person name="Crous P.W."/>
            <person name="Fauchery L."/>
            <person name="Girlanda M."/>
            <person name="Hayes R."/>
            <person name="Keri Z."/>
            <person name="LaButti K."/>
            <person name="Lipzen A."/>
            <person name="Lombard V."/>
            <person name="Magnuson J."/>
            <person name="Maillard F."/>
            <person name="Morin E."/>
            <person name="Murat C."/>
            <person name="Nolan M."/>
            <person name="Ohm R."/>
            <person name="Pangilinan J."/>
            <person name="Pereira M."/>
            <person name="Perotto S."/>
            <person name="Peter M."/>
            <person name="Riley R."/>
            <person name="Sitrit Y."/>
            <person name="Stielow B."/>
            <person name="Szollosi G."/>
            <person name="Zifcakova L."/>
            <person name="Stursova M."/>
            <person name="Spatafora J.W."/>
            <person name="Tedersoo L."/>
            <person name="Vaario L.-M."/>
            <person name="Yamada A."/>
            <person name="Yan M."/>
            <person name="Wang P."/>
            <person name="Xu J."/>
            <person name="Bruns T."/>
            <person name="Baldrian P."/>
            <person name="Vilgalys R."/>
            <person name="Henrissat B."/>
            <person name="Grigoriev I.V."/>
            <person name="Hibbett D."/>
            <person name="Nagy L.G."/>
            <person name="Martin F.M."/>
        </authorList>
    </citation>
    <scope>NUCLEOTIDE SEQUENCE</scope>
    <source>
        <strain evidence="3">Prilba</strain>
    </source>
</reference>
<accession>A0A9P5K2U4</accession>
<evidence type="ECO:0000313" key="4">
    <source>
        <dbReference type="Proteomes" id="UP000759537"/>
    </source>
</evidence>
<dbReference type="GO" id="GO:0006397">
    <property type="term" value="P:mRNA processing"/>
    <property type="evidence" value="ECO:0007669"/>
    <property type="project" value="InterPro"/>
</dbReference>
<feature type="compositionally biased region" description="Acidic residues" evidence="1">
    <location>
        <begin position="700"/>
        <end position="713"/>
    </location>
</feature>
<keyword evidence="4" id="KW-1185">Reference proteome</keyword>
<dbReference type="EMBL" id="WHVB01000016">
    <property type="protein sequence ID" value="KAF8475229.1"/>
    <property type="molecule type" value="Genomic_DNA"/>
</dbReference>
<dbReference type="Pfam" id="PF26093">
    <property type="entry name" value="HTH_TGH"/>
    <property type="match status" value="1"/>
</dbReference>
<dbReference type="GO" id="GO:0005634">
    <property type="term" value="C:nucleus"/>
    <property type="evidence" value="ECO:0007669"/>
    <property type="project" value="TreeGrafter"/>
</dbReference>
<feature type="region of interest" description="Disordered" evidence="1">
    <location>
        <begin position="647"/>
        <end position="685"/>
    </location>
</feature>
<feature type="region of interest" description="Disordered" evidence="1">
    <location>
        <begin position="699"/>
        <end position="870"/>
    </location>
</feature>
<comment type="caution">
    <text evidence="3">The sequence shown here is derived from an EMBL/GenBank/DDBJ whole genome shotgun (WGS) entry which is preliminary data.</text>
</comment>
<dbReference type="Proteomes" id="UP000759537">
    <property type="component" value="Unassembled WGS sequence"/>
</dbReference>
<gene>
    <name evidence="3" type="ORF">DFH94DRAFT_760046</name>
</gene>
<feature type="region of interest" description="Disordered" evidence="1">
    <location>
        <begin position="893"/>
        <end position="922"/>
    </location>
</feature>
<evidence type="ECO:0000313" key="3">
    <source>
        <dbReference type="EMBL" id="KAF8475229.1"/>
    </source>
</evidence>
<protein>
    <recommendedName>
        <fullName evidence="2">G-patch domain-containing protein</fullName>
    </recommendedName>
</protein>